<dbReference type="Pfam" id="PF00563">
    <property type="entry name" value="EAL"/>
    <property type="match status" value="1"/>
</dbReference>
<comment type="cofactor">
    <cofactor evidence="1">
        <name>Mg(2+)</name>
        <dbReference type="ChEBI" id="CHEBI:18420"/>
    </cofactor>
</comment>
<dbReference type="SUPFAM" id="SSF141868">
    <property type="entry name" value="EAL domain-like"/>
    <property type="match status" value="1"/>
</dbReference>
<dbReference type="NCBIfam" id="TIGR00254">
    <property type="entry name" value="GGDEF"/>
    <property type="match status" value="1"/>
</dbReference>
<dbReference type="GO" id="GO:0000160">
    <property type="term" value="P:phosphorelay signal transduction system"/>
    <property type="evidence" value="ECO:0007669"/>
    <property type="project" value="InterPro"/>
</dbReference>
<reference evidence="6 7" key="1">
    <citation type="submission" date="2019-07" db="EMBL/GenBank/DDBJ databases">
        <title>Draft genome for Aliikangiella sp. M105.</title>
        <authorList>
            <person name="Wang G."/>
        </authorList>
    </citation>
    <scope>NUCLEOTIDE SEQUENCE [LARGE SCALE GENOMIC DNA]</scope>
    <source>
        <strain evidence="6 7">M105</strain>
    </source>
</reference>
<dbReference type="PROSITE" id="PS50883">
    <property type="entry name" value="EAL"/>
    <property type="match status" value="1"/>
</dbReference>
<gene>
    <name evidence="6" type="ORF">FLL46_22390</name>
</gene>
<dbReference type="Pfam" id="PF00072">
    <property type="entry name" value="Response_reg"/>
    <property type="match status" value="1"/>
</dbReference>
<dbReference type="FunFam" id="3.30.70.270:FF:000001">
    <property type="entry name" value="Diguanylate cyclase domain protein"/>
    <property type="match status" value="1"/>
</dbReference>
<feature type="domain" description="EAL" evidence="4">
    <location>
        <begin position="329"/>
        <end position="583"/>
    </location>
</feature>
<evidence type="ECO:0000256" key="2">
    <source>
        <dbReference type="PROSITE-ProRule" id="PRU00169"/>
    </source>
</evidence>
<evidence type="ECO:0000256" key="1">
    <source>
        <dbReference type="ARBA" id="ARBA00001946"/>
    </source>
</evidence>
<dbReference type="SUPFAM" id="SSF52172">
    <property type="entry name" value="CheY-like"/>
    <property type="match status" value="1"/>
</dbReference>
<dbReference type="Proteomes" id="UP000315439">
    <property type="component" value="Unassembled WGS sequence"/>
</dbReference>
<dbReference type="PROSITE" id="PS50110">
    <property type="entry name" value="RESPONSE_REGULATORY"/>
    <property type="match status" value="1"/>
</dbReference>
<dbReference type="InterPro" id="IPR001633">
    <property type="entry name" value="EAL_dom"/>
</dbReference>
<dbReference type="RefSeq" id="WP_142933937.1">
    <property type="nucleotide sequence ID" value="NZ_ML660170.1"/>
</dbReference>
<dbReference type="InterPro" id="IPR035919">
    <property type="entry name" value="EAL_sf"/>
</dbReference>
<keyword evidence="2" id="KW-0597">Phosphoprotein</keyword>
<evidence type="ECO:0000259" key="3">
    <source>
        <dbReference type="PROSITE" id="PS50110"/>
    </source>
</evidence>
<feature type="modified residue" description="4-aspartylphosphate" evidence="2">
    <location>
        <position position="62"/>
    </location>
</feature>
<evidence type="ECO:0000313" key="7">
    <source>
        <dbReference type="Proteomes" id="UP000315439"/>
    </source>
</evidence>
<dbReference type="PANTHER" id="PTHR44757:SF2">
    <property type="entry name" value="BIOFILM ARCHITECTURE MAINTENANCE PROTEIN MBAA"/>
    <property type="match status" value="1"/>
</dbReference>
<dbReference type="SMART" id="SM00267">
    <property type="entry name" value="GGDEF"/>
    <property type="match status" value="1"/>
</dbReference>
<dbReference type="Gene3D" id="3.30.70.270">
    <property type="match status" value="1"/>
</dbReference>
<protein>
    <submittedName>
        <fullName evidence="6">EAL domain-containing protein</fullName>
    </submittedName>
</protein>
<name>A0A545U4H5_9GAMM</name>
<evidence type="ECO:0000259" key="4">
    <source>
        <dbReference type="PROSITE" id="PS50883"/>
    </source>
</evidence>
<dbReference type="SMART" id="SM00448">
    <property type="entry name" value="REC"/>
    <property type="match status" value="1"/>
</dbReference>
<dbReference type="InterPro" id="IPR011006">
    <property type="entry name" value="CheY-like_superfamily"/>
</dbReference>
<dbReference type="InterPro" id="IPR029787">
    <property type="entry name" value="Nucleotide_cyclase"/>
</dbReference>
<dbReference type="PROSITE" id="PS50887">
    <property type="entry name" value="GGDEF"/>
    <property type="match status" value="1"/>
</dbReference>
<dbReference type="Pfam" id="PF00990">
    <property type="entry name" value="GGDEF"/>
    <property type="match status" value="1"/>
</dbReference>
<dbReference type="InterPro" id="IPR043128">
    <property type="entry name" value="Rev_trsase/Diguanyl_cyclase"/>
</dbReference>
<dbReference type="InterPro" id="IPR000160">
    <property type="entry name" value="GGDEF_dom"/>
</dbReference>
<dbReference type="InterPro" id="IPR001789">
    <property type="entry name" value="Sig_transdc_resp-reg_receiver"/>
</dbReference>
<dbReference type="OrthoDB" id="9176779at2"/>
<evidence type="ECO:0000313" key="6">
    <source>
        <dbReference type="EMBL" id="TQV84375.1"/>
    </source>
</evidence>
<dbReference type="Gene3D" id="3.40.50.2300">
    <property type="match status" value="1"/>
</dbReference>
<comment type="caution">
    <text evidence="6">The sequence shown here is derived from an EMBL/GenBank/DDBJ whole genome shotgun (WGS) entry which is preliminary data.</text>
</comment>
<dbReference type="Gene3D" id="3.20.20.450">
    <property type="entry name" value="EAL domain"/>
    <property type="match status" value="1"/>
</dbReference>
<evidence type="ECO:0000259" key="5">
    <source>
        <dbReference type="PROSITE" id="PS50887"/>
    </source>
</evidence>
<feature type="domain" description="Response regulatory" evidence="3">
    <location>
        <begin position="12"/>
        <end position="130"/>
    </location>
</feature>
<dbReference type="InterPro" id="IPR052155">
    <property type="entry name" value="Biofilm_reg_signaling"/>
</dbReference>
<dbReference type="EMBL" id="VIKS01000014">
    <property type="protein sequence ID" value="TQV84375.1"/>
    <property type="molecule type" value="Genomic_DNA"/>
</dbReference>
<feature type="domain" description="GGDEF" evidence="5">
    <location>
        <begin position="187"/>
        <end position="320"/>
    </location>
</feature>
<organism evidence="6 7">
    <name type="scientific">Aliikangiella coralliicola</name>
    <dbReference type="NCBI Taxonomy" id="2592383"/>
    <lineage>
        <taxon>Bacteria</taxon>
        <taxon>Pseudomonadati</taxon>
        <taxon>Pseudomonadota</taxon>
        <taxon>Gammaproteobacteria</taxon>
        <taxon>Oceanospirillales</taxon>
        <taxon>Pleioneaceae</taxon>
        <taxon>Aliikangiella</taxon>
    </lineage>
</organism>
<dbReference type="CDD" id="cd01949">
    <property type="entry name" value="GGDEF"/>
    <property type="match status" value="1"/>
</dbReference>
<accession>A0A545U4H5</accession>
<dbReference type="PANTHER" id="PTHR44757">
    <property type="entry name" value="DIGUANYLATE CYCLASE DGCP"/>
    <property type="match status" value="1"/>
</dbReference>
<dbReference type="AlphaFoldDB" id="A0A545U4H5"/>
<dbReference type="GO" id="GO:0003824">
    <property type="term" value="F:catalytic activity"/>
    <property type="evidence" value="ECO:0007669"/>
    <property type="project" value="UniProtKB-ARBA"/>
</dbReference>
<dbReference type="SMART" id="SM00052">
    <property type="entry name" value="EAL"/>
    <property type="match status" value="1"/>
</dbReference>
<keyword evidence="7" id="KW-1185">Reference proteome</keyword>
<sequence>MRLNTKSNFRPSILIVDDIAANRFALKNLLKSIDAELIDVESGEEALSKAIELNNLGLILLDVQMPVMDGYETAELLREEEQTQNIPIIFITAVHRDEQHVLRGYSSGAIDYITKPVQPDILSAKISLFMELWRLKFGLEQEIRTRNELEDKNKFLADHDLLTGLPNRRRLFLEIERATARSQRDGTQFAMLFIDLDGFKSVNDSLGHKIGDAVLIKIADRFTKLVRKTDTVARFGGDEFVILFADVEDSQNLIGRIRQVLHASKKCMLIENEEIVLSASIGVCVYPEQIDDPSKLVDYADIAMYKSKQIGKNTFSFFSEEMDAAAHKRVKVEKLLRHAIERDEFDVYYQPVVDAQQEKIVGVEALLRWNNPELGNVSPEYFIPIAESTGLIHNIGAWVFERSVDVISELSSVLPLTLKVAVNASTLQFRNSIWYKTVLKAIKTRKIKPENLEIEITERLLLDDSREVSEQLKAINDLGIEFSVDDFGTGYSALSYLKRCPISTVKIDKSFVTGIPDVKEDMVLIRAIIAMAHGLELKVIAEGIETAAQLEYLKQEGCDFAQGYYFSKPLPINELRIWLENYVSQSERLPNGLDD</sequence>
<proteinExistence type="predicted"/>
<dbReference type="SUPFAM" id="SSF55073">
    <property type="entry name" value="Nucleotide cyclase"/>
    <property type="match status" value="1"/>
</dbReference>
<dbReference type="CDD" id="cd01948">
    <property type="entry name" value="EAL"/>
    <property type="match status" value="1"/>
</dbReference>